<evidence type="ECO:0000256" key="1">
    <source>
        <dbReference type="SAM" id="MobiDB-lite"/>
    </source>
</evidence>
<feature type="region of interest" description="Disordered" evidence="1">
    <location>
        <begin position="319"/>
        <end position="409"/>
    </location>
</feature>
<dbReference type="Proteomes" id="UP000800093">
    <property type="component" value="Unassembled WGS sequence"/>
</dbReference>
<feature type="region of interest" description="Disordered" evidence="1">
    <location>
        <begin position="485"/>
        <end position="517"/>
    </location>
</feature>
<evidence type="ECO:0000313" key="2">
    <source>
        <dbReference type="EMBL" id="KAF2259814.1"/>
    </source>
</evidence>
<keyword evidence="3" id="KW-1185">Reference proteome</keyword>
<organism evidence="2 3">
    <name type="scientific">Lojkania enalia</name>
    <dbReference type="NCBI Taxonomy" id="147567"/>
    <lineage>
        <taxon>Eukaryota</taxon>
        <taxon>Fungi</taxon>
        <taxon>Dikarya</taxon>
        <taxon>Ascomycota</taxon>
        <taxon>Pezizomycotina</taxon>
        <taxon>Dothideomycetes</taxon>
        <taxon>Pleosporomycetidae</taxon>
        <taxon>Pleosporales</taxon>
        <taxon>Pleosporales incertae sedis</taxon>
        <taxon>Lojkania</taxon>
    </lineage>
</organism>
<dbReference type="OrthoDB" id="3556832at2759"/>
<comment type="caution">
    <text evidence="2">The sequence shown here is derived from an EMBL/GenBank/DDBJ whole genome shotgun (WGS) entry which is preliminary data.</text>
</comment>
<sequence>MLVYHAAGVRIRLSASKLQDTVTHETRFNNAEASENSDAAEERLRETAFLSEKNVAFPSDAEVMSVNFLKNVPFLQVKASADLFKMEAGVDHAGRRHSGRVAQLKAKEERPRNEYVEMVVDMVKQPPRTRLQPHGASLIVEPPNWIHVPPSPSLDFELRPPFRHNPELVPKALTLHNLMIDVIFNGILVSSVLVHRRGIVSRNKSFHQVFSGTRIDVLAERPWVIIPLGQNADGSLRGLTRAIGVKEQWDQICVALLDEVDNRGVNTYGERPPSIDYLEDLANMGMPPAAEGLQEPGGRKFGVVDVVIIHGTGRMSNEGLSYLKGPQRLPDGRYKKKRSDSQQMMEGKMKNSGSLSGHYGLSPDRNAGGDTNSNDELRQQQDQQGCTKELYPAVGPSTQPTLIPDQKLLPSSQSSLPLVSSSISIPTVRNRPSVLASFSIPLGLAPIQIPYLLARLKRVQDSSIVSQQPTMTWFLSLSLTSLGPSQQSKGNLGRNSLPHSVSNTDEPSSVNLFDGPKLSSQELNPSLRRVSIGQVNLSSYGPEAPPKDTPPAIGNSRHGTFTFSGSPTDISPLATPLHNNAFYHVVRGESCLREGDEELNWLIEDG</sequence>
<feature type="compositionally biased region" description="Polar residues" evidence="1">
    <location>
        <begin position="369"/>
        <end position="386"/>
    </location>
</feature>
<gene>
    <name evidence="2" type="ORF">CC78DRAFT_620772</name>
</gene>
<protein>
    <submittedName>
        <fullName evidence="2">Uncharacterized protein</fullName>
    </submittedName>
</protein>
<accession>A0A9P4N2J1</accession>
<dbReference type="EMBL" id="ML986698">
    <property type="protein sequence ID" value="KAF2259814.1"/>
    <property type="molecule type" value="Genomic_DNA"/>
</dbReference>
<evidence type="ECO:0000313" key="3">
    <source>
        <dbReference type="Proteomes" id="UP000800093"/>
    </source>
</evidence>
<name>A0A9P4N2J1_9PLEO</name>
<dbReference type="AlphaFoldDB" id="A0A9P4N2J1"/>
<reference evidence="3" key="1">
    <citation type="journal article" date="2020" name="Stud. Mycol.">
        <title>101 Dothideomycetes genomes: A test case for predicting lifestyles and emergence of pathogens.</title>
        <authorList>
            <person name="Haridas S."/>
            <person name="Albert R."/>
            <person name="Binder M."/>
            <person name="Bloem J."/>
            <person name="LaButti K."/>
            <person name="Salamov A."/>
            <person name="Andreopoulos B."/>
            <person name="Baker S."/>
            <person name="Barry K."/>
            <person name="Bills G."/>
            <person name="Bluhm B."/>
            <person name="Cannon C."/>
            <person name="Castanera R."/>
            <person name="Culley D."/>
            <person name="Daum C."/>
            <person name="Ezra D."/>
            <person name="Gonzalez J."/>
            <person name="Henrissat B."/>
            <person name="Kuo A."/>
            <person name="Liang C."/>
            <person name="Lipzen A."/>
            <person name="Lutzoni F."/>
            <person name="Magnuson J."/>
            <person name="Mondo S."/>
            <person name="Nolan M."/>
            <person name="Ohm R."/>
            <person name="Pangilinan J."/>
            <person name="Park H.-J."/>
            <person name="Ramirez L."/>
            <person name="Alfaro M."/>
            <person name="Sun H."/>
            <person name="Tritt A."/>
            <person name="Yoshinaga Y."/>
            <person name="Zwiers L.-H."/>
            <person name="Turgeon B."/>
            <person name="Goodwin S."/>
            <person name="Spatafora J."/>
            <person name="Crous P."/>
            <person name="Grigoriev I."/>
        </authorList>
    </citation>
    <scope>NUCLEOTIDE SEQUENCE [LARGE SCALE GENOMIC DNA]</scope>
    <source>
        <strain evidence="3">CBS 304.66</strain>
    </source>
</reference>
<feature type="compositionally biased region" description="Polar residues" evidence="1">
    <location>
        <begin position="485"/>
        <end position="511"/>
    </location>
</feature>
<proteinExistence type="predicted"/>